<reference evidence="2" key="1">
    <citation type="submission" date="2023-07" db="EMBL/GenBank/DDBJ databases">
        <authorList>
            <consortium name="CYATHOMIX"/>
        </authorList>
    </citation>
    <scope>NUCLEOTIDE SEQUENCE</scope>
    <source>
        <strain evidence="2">N/A</strain>
    </source>
</reference>
<accession>A0AA36MDI8</accession>
<organism evidence="2 3">
    <name type="scientific">Cylicocyclus nassatus</name>
    <name type="common">Nematode worm</name>
    <dbReference type="NCBI Taxonomy" id="53992"/>
    <lineage>
        <taxon>Eukaryota</taxon>
        <taxon>Metazoa</taxon>
        <taxon>Ecdysozoa</taxon>
        <taxon>Nematoda</taxon>
        <taxon>Chromadorea</taxon>
        <taxon>Rhabditida</taxon>
        <taxon>Rhabditina</taxon>
        <taxon>Rhabditomorpha</taxon>
        <taxon>Strongyloidea</taxon>
        <taxon>Strongylidae</taxon>
        <taxon>Cylicocyclus</taxon>
    </lineage>
</organism>
<evidence type="ECO:0000256" key="1">
    <source>
        <dbReference type="SAM" id="SignalP"/>
    </source>
</evidence>
<dbReference type="AlphaFoldDB" id="A0AA36MDI8"/>
<protein>
    <submittedName>
        <fullName evidence="2">Uncharacterized protein</fullName>
    </submittedName>
</protein>
<gene>
    <name evidence="2" type="ORF">CYNAS_LOCUS21152</name>
</gene>
<evidence type="ECO:0000313" key="2">
    <source>
        <dbReference type="EMBL" id="CAJ0609169.1"/>
    </source>
</evidence>
<name>A0AA36MDI8_CYLNA</name>
<proteinExistence type="predicted"/>
<dbReference type="EMBL" id="CATQJL010000326">
    <property type="protein sequence ID" value="CAJ0609169.1"/>
    <property type="molecule type" value="Genomic_DNA"/>
</dbReference>
<feature type="chain" id="PRO_5041318306" evidence="1">
    <location>
        <begin position="19"/>
        <end position="128"/>
    </location>
</feature>
<feature type="signal peptide" evidence="1">
    <location>
        <begin position="1"/>
        <end position="18"/>
    </location>
</feature>
<evidence type="ECO:0000313" key="3">
    <source>
        <dbReference type="Proteomes" id="UP001176961"/>
    </source>
</evidence>
<dbReference type="Proteomes" id="UP001176961">
    <property type="component" value="Unassembled WGS sequence"/>
</dbReference>
<keyword evidence="3" id="KW-1185">Reference proteome</keyword>
<comment type="caution">
    <text evidence="2">The sequence shown here is derived from an EMBL/GenBank/DDBJ whole genome shotgun (WGS) entry which is preliminary data.</text>
</comment>
<keyword evidence="1" id="KW-0732">Signal</keyword>
<sequence length="128" mass="15354">MQEFKLILAFLTVVCTQAILTKRDIWMVDKGYNRHREQWNKYDCRRVSFYKKCSGLQGGIFQGYNESFQLFMFPTRRTQSSQFSSKGWMAQTSPLQIYFNRRLCCFGWKQVWQSYSSRYRISQSGNSM</sequence>